<proteinExistence type="predicted"/>
<dbReference type="RefSeq" id="WP_269316358.1">
    <property type="nucleotide sequence ID" value="NZ_CP098251.1"/>
</dbReference>
<reference evidence="1" key="1">
    <citation type="journal article" date="2022" name="Front. Microbiol.">
        <title>New perspectives on an old grouping: The genomic and phenotypic variability of Oxalobacter formigenes and the implications for calcium oxalate stone prevention.</title>
        <authorList>
            <person name="Chmiel J.A."/>
            <person name="Carr C."/>
            <person name="Stuivenberg G.A."/>
            <person name="Venema R."/>
            <person name="Chanyi R.M."/>
            <person name="Al K.F."/>
            <person name="Giguere D."/>
            <person name="Say H."/>
            <person name="Akouris P.P."/>
            <person name="Dominguez Romero S.A."/>
            <person name="Kwong A."/>
            <person name="Tai V."/>
            <person name="Koval S.F."/>
            <person name="Razvi H."/>
            <person name="Bjazevic J."/>
            <person name="Burton J.P."/>
        </authorList>
    </citation>
    <scope>NUCLEOTIDE SEQUENCE</scope>
    <source>
        <strain evidence="1">OxK</strain>
    </source>
</reference>
<gene>
    <name evidence="1" type="ORF">NB646_05080</name>
</gene>
<evidence type="ECO:0000313" key="1">
    <source>
        <dbReference type="EMBL" id="WAV92093.1"/>
    </source>
</evidence>
<dbReference type="EMBL" id="CP098251">
    <property type="protein sequence ID" value="WAV92093.1"/>
    <property type="molecule type" value="Genomic_DNA"/>
</dbReference>
<name>A0A9E9LF57_9BURK</name>
<dbReference type="Proteomes" id="UP001164819">
    <property type="component" value="Chromosome"/>
</dbReference>
<dbReference type="AlphaFoldDB" id="A0A9E9LF57"/>
<accession>A0A9E9LF57</accession>
<organism evidence="1">
    <name type="scientific">Oxalobacter aliiformigenes</name>
    <dbReference type="NCBI Taxonomy" id="2946593"/>
    <lineage>
        <taxon>Bacteria</taxon>
        <taxon>Pseudomonadati</taxon>
        <taxon>Pseudomonadota</taxon>
        <taxon>Betaproteobacteria</taxon>
        <taxon>Burkholderiales</taxon>
        <taxon>Oxalobacteraceae</taxon>
        <taxon>Oxalobacter</taxon>
    </lineage>
</organism>
<sequence>MAKDAVCRTRESDRRLKRWDVCGKLRPILQEPSFFRCAGKAGLFSRVLSVLRQPDRHLPVEVRMGFGERNRYGLPDLCRECPKPCSGIDGFPH</sequence>
<protein>
    <submittedName>
        <fullName evidence="1">Uncharacterized protein</fullName>
    </submittedName>
</protein>